<accession>A0A914Z4E5</accession>
<reference evidence="3" key="1">
    <citation type="submission" date="2022-11" db="UniProtKB">
        <authorList>
            <consortium name="WormBaseParasite"/>
        </authorList>
    </citation>
    <scope>IDENTIFICATION</scope>
</reference>
<dbReference type="WBParaSite" id="PSU_v2.g7565.t1">
    <property type="protein sequence ID" value="PSU_v2.g7565.t1"/>
    <property type="gene ID" value="PSU_v2.g7565"/>
</dbReference>
<keyword evidence="2" id="KW-1185">Reference proteome</keyword>
<proteinExistence type="predicted"/>
<feature type="compositionally biased region" description="Basic and acidic residues" evidence="1">
    <location>
        <begin position="86"/>
        <end position="97"/>
    </location>
</feature>
<feature type="compositionally biased region" description="Pro residues" evidence="1">
    <location>
        <begin position="151"/>
        <end position="161"/>
    </location>
</feature>
<protein>
    <submittedName>
        <fullName evidence="3">Uncharacterized protein</fullName>
    </submittedName>
</protein>
<evidence type="ECO:0000313" key="2">
    <source>
        <dbReference type="Proteomes" id="UP000887577"/>
    </source>
</evidence>
<evidence type="ECO:0000313" key="3">
    <source>
        <dbReference type="WBParaSite" id="PSU_v2.g7565.t1"/>
    </source>
</evidence>
<name>A0A914Z4E5_9BILA</name>
<feature type="compositionally biased region" description="Basic and acidic residues" evidence="1">
    <location>
        <begin position="34"/>
        <end position="47"/>
    </location>
</feature>
<sequence>MKSLTKDKAATTTSGKPKKKRPSIFSFFSRKKTKTEPKSHSTLDDNISHGGSELNFDEVVVPKESAVIPTAVKSKKTFRAPLPPPEENKENVKDISKKRLSNASVPPKFSRQGSRRSSRRSSSRRKAASNSKTAIKIEETKSVISNDSAPNDPPPPIPPPLETSIDNEEPLPSPPSMTHLNSNRLKTVIKTETVYTLKKAVEITPSLLETDVDKSLFKKKKIKTEK</sequence>
<feature type="compositionally biased region" description="Basic residues" evidence="1">
    <location>
        <begin position="113"/>
        <end position="127"/>
    </location>
</feature>
<feature type="region of interest" description="Disordered" evidence="1">
    <location>
        <begin position="1"/>
        <end position="53"/>
    </location>
</feature>
<feature type="region of interest" description="Disordered" evidence="1">
    <location>
        <begin position="69"/>
        <end position="184"/>
    </location>
</feature>
<dbReference type="AlphaFoldDB" id="A0A914Z4E5"/>
<dbReference type="Proteomes" id="UP000887577">
    <property type="component" value="Unplaced"/>
</dbReference>
<evidence type="ECO:0000256" key="1">
    <source>
        <dbReference type="SAM" id="MobiDB-lite"/>
    </source>
</evidence>
<organism evidence="2 3">
    <name type="scientific">Panagrolaimus superbus</name>
    <dbReference type="NCBI Taxonomy" id="310955"/>
    <lineage>
        <taxon>Eukaryota</taxon>
        <taxon>Metazoa</taxon>
        <taxon>Ecdysozoa</taxon>
        <taxon>Nematoda</taxon>
        <taxon>Chromadorea</taxon>
        <taxon>Rhabditida</taxon>
        <taxon>Tylenchina</taxon>
        <taxon>Panagrolaimomorpha</taxon>
        <taxon>Panagrolaimoidea</taxon>
        <taxon>Panagrolaimidae</taxon>
        <taxon>Panagrolaimus</taxon>
    </lineage>
</organism>